<evidence type="ECO:0000256" key="5">
    <source>
        <dbReference type="HAMAP-Rule" id="MF_00050"/>
    </source>
</evidence>
<dbReference type="InterPro" id="IPR001816">
    <property type="entry name" value="Transl_elong_EFTs/EF1B"/>
</dbReference>
<name>A0AA42C7J0_9BACT</name>
<dbReference type="AlphaFoldDB" id="A0AA42C7J0"/>
<dbReference type="EMBL" id="JAPAAF010000002">
    <property type="protein sequence ID" value="MCW0481636.1"/>
    <property type="molecule type" value="Genomic_DNA"/>
</dbReference>
<dbReference type="CDD" id="cd14275">
    <property type="entry name" value="UBA_EF-Ts"/>
    <property type="match status" value="1"/>
</dbReference>
<dbReference type="InterPro" id="IPR036402">
    <property type="entry name" value="EF-Ts_dimer_sf"/>
</dbReference>
<feature type="region of interest" description="Involved in Mg(2+) ion dislocation from EF-Tu" evidence="5">
    <location>
        <begin position="81"/>
        <end position="84"/>
    </location>
</feature>
<comment type="similarity">
    <text evidence="1 5">Belongs to the EF-Ts family.</text>
</comment>
<keyword evidence="5" id="KW-0963">Cytoplasm</keyword>
<dbReference type="NCBIfam" id="TIGR00116">
    <property type="entry name" value="tsf"/>
    <property type="match status" value="1"/>
</dbReference>
<dbReference type="InterPro" id="IPR014039">
    <property type="entry name" value="Transl_elong_EFTs/EF1B_dimer"/>
</dbReference>
<evidence type="ECO:0000259" key="6">
    <source>
        <dbReference type="Pfam" id="PF00889"/>
    </source>
</evidence>
<comment type="caution">
    <text evidence="7">The sequence shown here is derived from an EMBL/GenBank/DDBJ whole genome shotgun (WGS) entry which is preliminary data.</text>
</comment>
<evidence type="ECO:0000256" key="3">
    <source>
        <dbReference type="ARBA" id="ARBA00022768"/>
    </source>
</evidence>
<evidence type="ECO:0000313" key="8">
    <source>
        <dbReference type="Proteomes" id="UP001163821"/>
    </source>
</evidence>
<gene>
    <name evidence="5 7" type="primary">tsf</name>
    <name evidence="7" type="ORF">N2K84_02770</name>
</gene>
<dbReference type="GO" id="GO:0003746">
    <property type="term" value="F:translation elongation factor activity"/>
    <property type="evidence" value="ECO:0007669"/>
    <property type="project" value="UniProtKB-UniRule"/>
</dbReference>
<dbReference type="SUPFAM" id="SSF46934">
    <property type="entry name" value="UBA-like"/>
    <property type="match status" value="1"/>
</dbReference>
<dbReference type="FunFam" id="1.10.286.20:FF:000001">
    <property type="entry name" value="Elongation factor Ts"/>
    <property type="match status" value="1"/>
</dbReference>
<dbReference type="PROSITE" id="PS01126">
    <property type="entry name" value="EF_TS_1"/>
    <property type="match status" value="1"/>
</dbReference>
<organism evidence="7 8">
    <name type="scientific">Gaoshiqia sediminis</name>
    <dbReference type="NCBI Taxonomy" id="2986998"/>
    <lineage>
        <taxon>Bacteria</taxon>
        <taxon>Pseudomonadati</taxon>
        <taxon>Bacteroidota</taxon>
        <taxon>Bacteroidia</taxon>
        <taxon>Marinilabiliales</taxon>
        <taxon>Prolixibacteraceae</taxon>
        <taxon>Gaoshiqia</taxon>
    </lineage>
</organism>
<evidence type="ECO:0000256" key="1">
    <source>
        <dbReference type="ARBA" id="ARBA00005532"/>
    </source>
</evidence>
<dbReference type="Gene3D" id="1.10.286.20">
    <property type="match status" value="1"/>
</dbReference>
<dbReference type="InterPro" id="IPR018101">
    <property type="entry name" value="Transl_elong_Ts_CS"/>
</dbReference>
<sequence>MAITAADVMKLRKATGAGMMDCKNALADADGDFNRAVEIIREKGKLVASKRSDREASEGAVLAKVSDDNKFGAIVVLNCETDFVAKNEGFVALTQKFLDLAVAERPADLDALKALTIDGRTIADHVTEQTGVIGEKIDLSYYSKVEAASVVGYIHPGNKLATLVGFNQENVDVQVAKDVAMQVAAMNPVAVDKDFVPQEVVEKELEIAKEKFRQEGKPEAMLDKIAQGALAKFFKESTLLNQAFVKDNKVSVKEYLGSCSKDLTATAFVRFALAE</sequence>
<dbReference type="PANTHER" id="PTHR11741">
    <property type="entry name" value="ELONGATION FACTOR TS"/>
    <property type="match status" value="1"/>
</dbReference>
<evidence type="ECO:0000313" key="7">
    <source>
        <dbReference type="EMBL" id="MCW0481636.1"/>
    </source>
</evidence>
<dbReference type="Gene3D" id="1.10.8.10">
    <property type="entry name" value="DNA helicase RuvA subunit, C-terminal domain"/>
    <property type="match status" value="1"/>
</dbReference>
<dbReference type="Pfam" id="PF00889">
    <property type="entry name" value="EF_TS"/>
    <property type="match status" value="1"/>
</dbReference>
<protein>
    <recommendedName>
        <fullName evidence="2 5">Elongation factor Ts</fullName>
        <shortName evidence="5">EF-Ts</shortName>
    </recommendedName>
</protein>
<proteinExistence type="inferred from homology"/>
<dbReference type="RefSeq" id="WP_282590245.1">
    <property type="nucleotide sequence ID" value="NZ_JAPAAF010000002.1"/>
</dbReference>
<evidence type="ECO:0000256" key="2">
    <source>
        <dbReference type="ARBA" id="ARBA00016956"/>
    </source>
</evidence>
<dbReference type="FunFam" id="1.10.8.10:FF:000001">
    <property type="entry name" value="Elongation factor Ts"/>
    <property type="match status" value="1"/>
</dbReference>
<reference evidence="7" key="1">
    <citation type="submission" date="2022-10" db="EMBL/GenBank/DDBJ databases">
        <title>Gaoshiqiia sediminis gen. nov., sp. nov., isolated from coastal sediment.</title>
        <authorList>
            <person name="Yu W.X."/>
            <person name="Mu D.S."/>
            <person name="Du J.Z."/>
            <person name="Liang Y.Q."/>
        </authorList>
    </citation>
    <scope>NUCLEOTIDE SEQUENCE</scope>
    <source>
        <strain evidence="7">A06</strain>
    </source>
</reference>
<dbReference type="Proteomes" id="UP001163821">
    <property type="component" value="Unassembled WGS sequence"/>
</dbReference>
<keyword evidence="3 5" id="KW-0251">Elongation factor</keyword>
<feature type="domain" description="Translation elongation factor EFTs/EF1B dimerisation" evidence="6">
    <location>
        <begin position="72"/>
        <end position="274"/>
    </location>
</feature>
<dbReference type="InterPro" id="IPR009060">
    <property type="entry name" value="UBA-like_sf"/>
</dbReference>
<keyword evidence="4 5" id="KW-0648">Protein biosynthesis</keyword>
<keyword evidence="8" id="KW-1185">Reference proteome</keyword>
<dbReference type="HAMAP" id="MF_00050">
    <property type="entry name" value="EF_Ts"/>
    <property type="match status" value="1"/>
</dbReference>
<dbReference type="Gene3D" id="3.30.479.20">
    <property type="entry name" value="Elongation factor Ts, dimerisation domain"/>
    <property type="match status" value="2"/>
</dbReference>
<dbReference type="GO" id="GO:0005737">
    <property type="term" value="C:cytoplasm"/>
    <property type="evidence" value="ECO:0007669"/>
    <property type="project" value="UniProtKB-SubCell"/>
</dbReference>
<accession>A0AA42C7J0</accession>
<dbReference type="PANTHER" id="PTHR11741:SF0">
    <property type="entry name" value="ELONGATION FACTOR TS, MITOCHONDRIAL"/>
    <property type="match status" value="1"/>
</dbReference>
<comment type="subcellular location">
    <subcellularLocation>
        <location evidence="5">Cytoplasm</location>
    </subcellularLocation>
</comment>
<evidence type="ECO:0000256" key="4">
    <source>
        <dbReference type="ARBA" id="ARBA00022917"/>
    </source>
</evidence>
<dbReference type="SUPFAM" id="SSF54713">
    <property type="entry name" value="Elongation factor Ts (EF-Ts), dimerisation domain"/>
    <property type="match status" value="1"/>
</dbReference>
<comment type="function">
    <text evidence="5">Associates with the EF-Tu.GDP complex and induces the exchange of GDP to GTP. It remains bound to the aminoacyl-tRNA.EF-Tu.GTP complex up to the GTP hydrolysis stage on the ribosome.</text>
</comment>